<dbReference type="InterPro" id="IPR035973">
    <property type="entry name" value="Cyt_c_oxidase_su3-like_sf"/>
</dbReference>
<dbReference type="Gene3D" id="1.20.120.80">
    <property type="entry name" value="Cytochrome c oxidase, subunit III, four-helix bundle"/>
    <property type="match status" value="1"/>
</dbReference>
<evidence type="ECO:0000256" key="9">
    <source>
        <dbReference type="SAM" id="Phobius"/>
    </source>
</evidence>
<proteinExistence type="inferred from homology"/>
<feature type="transmembrane region" description="Helical" evidence="9">
    <location>
        <begin position="21"/>
        <end position="41"/>
    </location>
</feature>
<dbReference type="AlphaFoldDB" id="Q06SA4"/>
<evidence type="ECO:0000256" key="7">
    <source>
        <dbReference type="ARBA" id="ARBA00023136"/>
    </source>
</evidence>
<evidence type="ECO:0000256" key="8">
    <source>
        <dbReference type="RuleBase" id="RU003375"/>
    </source>
</evidence>
<feature type="transmembrane region" description="Helical" evidence="9">
    <location>
        <begin position="204"/>
        <end position="233"/>
    </location>
</feature>
<evidence type="ECO:0000256" key="1">
    <source>
        <dbReference type="ARBA" id="ARBA00004141"/>
    </source>
</evidence>
<dbReference type="InterPro" id="IPR000298">
    <property type="entry name" value="Cyt_c_oxidase-like_su3"/>
</dbReference>
<evidence type="ECO:0000256" key="2">
    <source>
        <dbReference type="ARBA" id="ARBA00010581"/>
    </source>
</evidence>
<dbReference type="CDD" id="cd01665">
    <property type="entry name" value="Cyt_c_Oxidase_III"/>
    <property type="match status" value="1"/>
</dbReference>
<dbReference type="GO" id="GO:0004129">
    <property type="term" value="F:cytochrome-c oxidase activity"/>
    <property type="evidence" value="ECO:0007669"/>
    <property type="project" value="InterPro"/>
</dbReference>
<keyword evidence="8 11" id="KW-0496">Mitochondrion</keyword>
<keyword evidence="6 9" id="KW-1133">Transmembrane helix</keyword>
<dbReference type="InterPro" id="IPR013833">
    <property type="entry name" value="Cyt_c_oxidase_su3_a-hlx"/>
</dbReference>
<reference evidence="11" key="1">
    <citation type="journal article" date="2006" name="Front. Zool.">
        <title>The complete sequences and gene organisation of the mitochondrial genomes of the heterodont bivalves Acanthocardia tuberculata and Hiatella arctica--and the first record for a putative Atpase subunit 8 gene in marine bivalves.</title>
        <authorList>
            <person name="Dreyer H."/>
            <person name="Steiner G."/>
        </authorList>
    </citation>
    <scope>NUCLEOTIDE SEQUENCE</scope>
</reference>
<dbReference type="CTD" id="4514"/>
<evidence type="ECO:0000256" key="4">
    <source>
        <dbReference type="ARBA" id="ARBA00022692"/>
    </source>
</evidence>
<feature type="transmembrane region" description="Helical" evidence="9">
    <location>
        <begin position="47"/>
        <end position="71"/>
    </location>
</feature>
<comment type="subcellular location">
    <subcellularLocation>
        <location evidence="1">Membrane</location>
        <topology evidence="1">Multi-pass membrane protein</topology>
    </subcellularLocation>
</comment>
<organism evidence="11">
    <name type="scientific">Acanthocardia tuberculata</name>
    <name type="common">Rough cockle</name>
    <dbReference type="NCBI Taxonomy" id="385555"/>
    <lineage>
        <taxon>Eukaryota</taxon>
        <taxon>Metazoa</taxon>
        <taxon>Spiralia</taxon>
        <taxon>Lophotrochozoa</taxon>
        <taxon>Mollusca</taxon>
        <taxon>Bivalvia</taxon>
        <taxon>Autobranchia</taxon>
        <taxon>Heteroconchia</taxon>
        <taxon>Euheterodonta</taxon>
        <taxon>Imparidentia</taxon>
        <taxon>Neoheterodontei</taxon>
        <taxon>Cardiida</taxon>
        <taxon>Cardioidea</taxon>
        <taxon>Cardiidae</taxon>
        <taxon>Lymnocardiinae</taxon>
        <taxon>Acanthocardia</taxon>
    </lineage>
</organism>
<evidence type="ECO:0000259" key="10">
    <source>
        <dbReference type="PROSITE" id="PS50253"/>
    </source>
</evidence>
<comment type="similarity">
    <text evidence="2 8">Belongs to the cytochrome c oxidase subunit 3 family.</text>
</comment>
<dbReference type="InterPro" id="IPR024791">
    <property type="entry name" value="Cyt_c/ubiquinol_Oxase_su3"/>
</dbReference>
<feature type="transmembrane region" description="Helical" evidence="9">
    <location>
        <begin position="134"/>
        <end position="154"/>
    </location>
</feature>
<keyword evidence="7 9" id="KW-0472">Membrane</keyword>
<dbReference type="InterPro" id="IPR033945">
    <property type="entry name" value="Cyt_c_oxase_su3_dom"/>
</dbReference>
<sequence length="278" mass="32182">MYKNFIKLPFSGYPILGPSRWPIEISLCAIWMAWWLVKFMHGKPGNYYKFMVIGGLFYMLFVMYSWFSALVKEGRQGMQSRMVVRGFKVGMGLFILSEAGFFLSFFWAFAHACWGTTSMNLRFPPLGIKCLSPWKIPAVNTAILVGSGLTVTYAHRAAKSNKYKWTKTNPELTLGLFVTVVLGFVFLGLQMYEYWWLTYSMNDGIFGSCFYIMTGFHGLHVVVGTLWLAVCLLRASLGHFQFRYRHVGLQLAIWYWHFVDVVWLLLYGFVYVSGSIWY</sequence>
<feature type="transmembrane region" description="Helical" evidence="9">
    <location>
        <begin position="92"/>
        <end position="114"/>
    </location>
</feature>
<keyword evidence="4 8" id="KW-0812">Transmembrane</keyword>
<feature type="domain" description="Heme-copper oxidase subunit III family profile" evidence="10">
    <location>
        <begin position="9"/>
        <end position="275"/>
    </location>
</feature>
<dbReference type="RefSeq" id="YP_784028.1">
    <property type="nucleotide sequence ID" value="NC_008452.1"/>
</dbReference>
<accession>Q06SA4</accession>
<dbReference type="PANTHER" id="PTHR11403:SF7">
    <property type="entry name" value="CYTOCHROME C OXIDASE SUBUNIT 3"/>
    <property type="match status" value="1"/>
</dbReference>
<gene>
    <name evidence="11" type="primary">COX3</name>
</gene>
<feature type="transmembrane region" description="Helical" evidence="9">
    <location>
        <begin position="254"/>
        <end position="277"/>
    </location>
</feature>
<name>Q06SA4_ACATU</name>
<dbReference type="GeneID" id="4363486"/>
<dbReference type="EMBL" id="DQ632743">
    <property type="protein sequence ID" value="ABF60134.1"/>
    <property type="molecule type" value="Genomic_DNA"/>
</dbReference>
<evidence type="ECO:0000313" key="11">
    <source>
        <dbReference type="EMBL" id="ABF60134.1"/>
    </source>
</evidence>
<dbReference type="GO" id="GO:0019646">
    <property type="term" value="P:aerobic electron transport chain"/>
    <property type="evidence" value="ECO:0007669"/>
    <property type="project" value="InterPro"/>
</dbReference>
<comment type="function">
    <text evidence="8">Component of the cytochrome c oxidase, the last enzyme in the mitochondrial electron transport chain which drives oxidative phosphorylation. The respiratory chain contains 3 multisubunit complexes succinate dehydrogenase (complex II, CII), ubiquinol-cytochrome c oxidoreductase (cytochrome b-c1 complex, complex III, CIII) and cytochrome c oxidase (complex IV, CIV), that cooperate to transfer electrons derived from NADH and succinate to molecular oxygen, creating an electrochemical gradient over the inner membrane that drives transmembrane transport and the ATP synthase. Cytochrome c oxidase is the component of the respiratory chain that catalyzes the reduction of oxygen to water. Electrons originating from reduced cytochrome c in the intermembrane space (IMS) are transferred via the dinuclear copper A center (CU(A)) of subunit 2 and heme A of subunit 1 to the active site in subunit 1, a binuclear center (BNC) formed by heme A3 and copper B (CU(B)). The BNC reduces molecular oxygen to 2 water molecules using 4 electrons from cytochrome c in the IMS and 4 protons from the mitochondrial matrix.</text>
</comment>
<keyword evidence="5" id="KW-1278">Translocase</keyword>
<dbReference type="SUPFAM" id="SSF81452">
    <property type="entry name" value="Cytochrome c oxidase subunit III-like"/>
    <property type="match status" value="1"/>
</dbReference>
<evidence type="ECO:0000256" key="3">
    <source>
        <dbReference type="ARBA" id="ARBA00015944"/>
    </source>
</evidence>
<protein>
    <recommendedName>
        <fullName evidence="3 8">Cytochrome c oxidase subunit 3</fullName>
    </recommendedName>
</protein>
<dbReference type="Gene3D" id="1.10.287.70">
    <property type="match status" value="1"/>
</dbReference>
<evidence type="ECO:0000256" key="6">
    <source>
        <dbReference type="ARBA" id="ARBA00022989"/>
    </source>
</evidence>
<dbReference type="PANTHER" id="PTHR11403">
    <property type="entry name" value="CYTOCHROME C OXIDASE SUBUNIT III"/>
    <property type="match status" value="1"/>
</dbReference>
<evidence type="ECO:0000256" key="5">
    <source>
        <dbReference type="ARBA" id="ARBA00022967"/>
    </source>
</evidence>
<dbReference type="GO" id="GO:0016020">
    <property type="term" value="C:membrane"/>
    <property type="evidence" value="ECO:0007669"/>
    <property type="project" value="UniProtKB-SubCell"/>
</dbReference>
<geneLocation type="mitochondrion" evidence="11"/>
<dbReference type="PROSITE" id="PS50253">
    <property type="entry name" value="COX3"/>
    <property type="match status" value="1"/>
</dbReference>
<feature type="transmembrane region" description="Helical" evidence="9">
    <location>
        <begin position="174"/>
        <end position="192"/>
    </location>
</feature>
<dbReference type="Pfam" id="PF00510">
    <property type="entry name" value="COX3"/>
    <property type="match status" value="1"/>
</dbReference>